<protein>
    <submittedName>
        <fullName evidence="2">M23 family peptidase</fullName>
    </submittedName>
</protein>
<gene>
    <name evidence="2" type="ORF">DJ019_14785</name>
</gene>
<dbReference type="Proteomes" id="UP000249524">
    <property type="component" value="Unassembled WGS sequence"/>
</dbReference>
<dbReference type="EMBL" id="QFYS01000006">
    <property type="protein sequence ID" value="RAK64422.1"/>
    <property type="molecule type" value="Genomic_DNA"/>
</dbReference>
<proteinExistence type="predicted"/>
<reference evidence="2 3" key="1">
    <citation type="submission" date="2018-05" db="EMBL/GenBank/DDBJ databases">
        <authorList>
            <person name="Lanie J.A."/>
            <person name="Ng W.-L."/>
            <person name="Kazmierczak K.M."/>
            <person name="Andrzejewski T.M."/>
            <person name="Davidsen T.M."/>
            <person name="Wayne K.J."/>
            <person name="Tettelin H."/>
            <person name="Glass J.I."/>
            <person name="Rusch D."/>
            <person name="Podicherti R."/>
            <person name="Tsui H.-C.T."/>
            <person name="Winkler M.E."/>
        </authorList>
    </citation>
    <scope>NUCLEOTIDE SEQUENCE [LARGE SCALE GENOMIC DNA]</scope>
    <source>
        <strain evidence="2 3">BUT-10</strain>
    </source>
</reference>
<dbReference type="OrthoDB" id="9815245at2"/>
<name>A0A328BAT6_9CAUL</name>
<organism evidence="2 3">
    <name type="scientific">Phenylobacterium kunshanense</name>
    <dbReference type="NCBI Taxonomy" id="1445034"/>
    <lineage>
        <taxon>Bacteria</taxon>
        <taxon>Pseudomonadati</taxon>
        <taxon>Pseudomonadota</taxon>
        <taxon>Alphaproteobacteria</taxon>
        <taxon>Caulobacterales</taxon>
        <taxon>Caulobacteraceae</taxon>
        <taxon>Phenylobacterium</taxon>
    </lineage>
</organism>
<evidence type="ECO:0000313" key="2">
    <source>
        <dbReference type="EMBL" id="RAK64422.1"/>
    </source>
</evidence>
<dbReference type="InterPro" id="IPR016047">
    <property type="entry name" value="M23ase_b-sheet_dom"/>
</dbReference>
<dbReference type="PANTHER" id="PTHR21666">
    <property type="entry name" value="PEPTIDASE-RELATED"/>
    <property type="match status" value="1"/>
</dbReference>
<evidence type="ECO:0000259" key="1">
    <source>
        <dbReference type="Pfam" id="PF01551"/>
    </source>
</evidence>
<dbReference type="RefSeq" id="WP_111276809.1">
    <property type="nucleotide sequence ID" value="NZ_QFYS01000006.1"/>
</dbReference>
<dbReference type="InterPro" id="IPR011055">
    <property type="entry name" value="Dup_hybrid_motif"/>
</dbReference>
<dbReference type="Gene3D" id="2.70.70.10">
    <property type="entry name" value="Glucose Permease (Domain IIA)"/>
    <property type="match status" value="1"/>
</dbReference>
<dbReference type="Pfam" id="PF01551">
    <property type="entry name" value="Peptidase_M23"/>
    <property type="match status" value="1"/>
</dbReference>
<accession>A0A328BAT6</accession>
<sequence>MADRNGIGGRRGRRRAAEAGIVVVAGLAAFAVAHASLLTPEPASRPAARAVLTSAPATVRQPVEDDVLIAFEEPVPGHAVVSPFGLRQLPWEGNGRLHEGVDISADSGVPVVAVADGTVVEAGTKGGYGRYVAVRHAAGLTTFYAHLGGIRDGVKPGLPIKAGEPLGRIGSTGVSTGPHLHFEIRDPQDRPLDPAMFLGRAFAEAGDLPLDKAKRYSGRVRMAYVSFIPESKRALMAAKEGKPIVVRRATTDAQDLVAAERNLEGLARDAAKAEKIDGLKQLSIGPDGRPRAQLAL</sequence>
<dbReference type="CDD" id="cd12797">
    <property type="entry name" value="M23_peptidase"/>
    <property type="match status" value="1"/>
</dbReference>
<keyword evidence="3" id="KW-1185">Reference proteome</keyword>
<comment type="caution">
    <text evidence="2">The sequence shown here is derived from an EMBL/GenBank/DDBJ whole genome shotgun (WGS) entry which is preliminary data.</text>
</comment>
<feature type="domain" description="M23ase beta-sheet core" evidence="1">
    <location>
        <begin position="97"/>
        <end position="194"/>
    </location>
</feature>
<dbReference type="SUPFAM" id="SSF51261">
    <property type="entry name" value="Duplicated hybrid motif"/>
    <property type="match status" value="1"/>
</dbReference>
<dbReference type="PANTHER" id="PTHR21666:SF270">
    <property type="entry name" value="MUREIN HYDROLASE ACTIVATOR ENVC"/>
    <property type="match status" value="1"/>
</dbReference>
<dbReference type="GO" id="GO:0004222">
    <property type="term" value="F:metalloendopeptidase activity"/>
    <property type="evidence" value="ECO:0007669"/>
    <property type="project" value="TreeGrafter"/>
</dbReference>
<dbReference type="AlphaFoldDB" id="A0A328BAT6"/>
<evidence type="ECO:0000313" key="3">
    <source>
        <dbReference type="Proteomes" id="UP000249524"/>
    </source>
</evidence>
<dbReference type="InterPro" id="IPR050570">
    <property type="entry name" value="Cell_wall_metabolism_enzyme"/>
</dbReference>